<name>A0A2N7U5W0_9GAMM</name>
<evidence type="ECO:0000313" key="3">
    <source>
        <dbReference type="EMBL" id="PMR75823.1"/>
    </source>
</evidence>
<sequence>MEKIYTSKIDAWLGVVLIGAVIACIFAFLLSLRSGNTAATLVTLPVLIIGAGLPLWLMMNTSYTLGDTTLSVRSGPFRWSVPIKDITGITSTSSPLSSPALSLDRLRIAYGRRRSIMISPKLKDQFIKELEARRMQNG</sequence>
<dbReference type="PROSITE" id="PS51257">
    <property type="entry name" value="PROKAR_LIPOPROTEIN"/>
    <property type="match status" value="1"/>
</dbReference>
<gene>
    <name evidence="3" type="ORF">C1H69_08580</name>
</gene>
<keyword evidence="1" id="KW-0812">Transmembrane</keyword>
<keyword evidence="1" id="KW-0472">Membrane</keyword>
<evidence type="ECO:0000256" key="1">
    <source>
        <dbReference type="SAM" id="Phobius"/>
    </source>
</evidence>
<dbReference type="InterPro" id="IPR009589">
    <property type="entry name" value="PH_YyaB-like"/>
</dbReference>
<dbReference type="GO" id="GO:0030153">
    <property type="term" value="P:bacteriocin immunity"/>
    <property type="evidence" value="ECO:0007669"/>
    <property type="project" value="InterPro"/>
</dbReference>
<keyword evidence="1" id="KW-1133">Transmembrane helix</keyword>
<accession>A0A2N7U5W0</accession>
<feature type="domain" description="Uncharacterized protein YyaB-like PH" evidence="2">
    <location>
        <begin position="61"/>
        <end position="133"/>
    </location>
</feature>
<dbReference type="Proteomes" id="UP000235803">
    <property type="component" value="Unassembled WGS sequence"/>
</dbReference>
<dbReference type="OrthoDB" id="6658731at2"/>
<feature type="transmembrane region" description="Helical" evidence="1">
    <location>
        <begin position="12"/>
        <end position="32"/>
    </location>
</feature>
<protein>
    <recommendedName>
        <fullName evidence="2">Uncharacterized protein YyaB-like PH domain-containing protein</fullName>
    </recommendedName>
</protein>
<dbReference type="AlphaFoldDB" id="A0A2N7U5W0"/>
<keyword evidence="4" id="KW-1185">Reference proteome</keyword>
<comment type="caution">
    <text evidence="3">The sequence shown here is derived from an EMBL/GenBank/DDBJ whole genome shotgun (WGS) entry which is preliminary data.</text>
</comment>
<proteinExistence type="predicted"/>
<evidence type="ECO:0000259" key="2">
    <source>
        <dbReference type="Pfam" id="PF06713"/>
    </source>
</evidence>
<dbReference type="RefSeq" id="WP_102652993.1">
    <property type="nucleotide sequence ID" value="NZ_PNRF01000016.1"/>
</dbReference>
<reference evidence="3 4" key="1">
    <citation type="submission" date="2018-01" db="EMBL/GenBank/DDBJ databases">
        <title>Halomonas endophytica sp. nov., isolated from storage liquid in the stems of Populus euphratica.</title>
        <authorList>
            <person name="Chen C."/>
        </authorList>
    </citation>
    <scope>NUCLEOTIDE SEQUENCE [LARGE SCALE GENOMIC DNA]</scope>
    <source>
        <strain evidence="3 4">MC28</strain>
    </source>
</reference>
<feature type="transmembrane region" description="Helical" evidence="1">
    <location>
        <begin position="38"/>
        <end position="57"/>
    </location>
</feature>
<evidence type="ECO:0000313" key="4">
    <source>
        <dbReference type="Proteomes" id="UP000235803"/>
    </source>
</evidence>
<organism evidence="3 4">
    <name type="scientific">Billgrantia endophytica</name>
    <dbReference type="NCBI Taxonomy" id="2033802"/>
    <lineage>
        <taxon>Bacteria</taxon>
        <taxon>Pseudomonadati</taxon>
        <taxon>Pseudomonadota</taxon>
        <taxon>Gammaproteobacteria</taxon>
        <taxon>Oceanospirillales</taxon>
        <taxon>Halomonadaceae</taxon>
        <taxon>Billgrantia</taxon>
    </lineage>
</organism>
<dbReference type="EMBL" id="PNRF01000016">
    <property type="protein sequence ID" value="PMR75823.1"/>
    <property type="molecule type" value="Genomic_DNA"/>
</dbReference>
<dbReference type="Pfam" id="PF06713">
    <property type="entry name" value="bPH_4"/>
    <property type="match status" value="1"/>
</dbReference>